<proteinExistence type="predicted"/>
<keyword evidence="1" id="KW-0472">Membrane</keyword>
<dbReference type="AlphaFoldDB" id="A0A1I7LPN6"/>
<feature type="transmembrane region" description="Helical" evidence="1">
    <location>
        <begin position="18"/>
        <end position="38"/>
    </location>
</feature>
<protein>
    <recommendedName>
        <fullName evidence="4">Transmembrane anchor protein</fullName>
    </recommendedName>
</protein>
<accession>A0A1I7LPN6</accession>
<evidence type="ECO:0000256" key="1">
    <source>
        <dbReference type="SAM" id="Phobius"/>
    </source>
</evidence>
<keyword evidence="3" id="KW-1185">Reference proteome</keyword>
<dbReference type="Proteomes" id="UP000199391">
    <property type="component" value="Unassembled WGS sequence"/>
</dbReference>
<dbReference type="OrthoDB" id="952847at2"/>
<name>A0A1I7LPN6_9BURK</name>
<dbReference type="STRING" id="1035707.SAMN05216552_103458"/>
<evidence type="ECO:0000313" key="3">
    <source>
        <dbReference type="Proteomes" id="UP000199391"/>
    </source>
</evidence>
<dbReference type="RefSeq" id="WP_093558841.1">
    <property type="nucleotide sequence ID" value="NZ_FPBO01000034.1"/>
</dbReference>
<keyword evidence="1" id="KW-1133">Transmembrane helix</keyword>
<organism evidence="2 3">
    <name type="scientific">Pseudoduganella namucuonensis</name>
    <dbReference type="NCBI Taxonomy" id="1035707"/>
    <lineage>
        <taxon>Bacteria</taxon>
        <taxon>Pseudomonadati</taxon>
        <taxon>Pseudomonadota</taxon>
        <taxon>Betaproteobacteria</taxon>
        <taxon>Burkholderiales</taxon>
        <taxon>Oxalobacteraceae</taxon>
        <taxon>Telluria group</taxon>
        <taxon>Pseudoduganella</taxon>
    </lineage>
</organism>
<keyword evidence="1" id="KW-0812">Transmembrane</keyword>
<sequence length="203" mass="21579">MYNTDIPTRAELPSTRQLLRSTATAIVVAAVLLTTVVLPSEYGIDPSGIGRVLGLTEMGKIKTSLAAEAAADQASPVARKPKAAPTEAPVAAAGALRSDEMTVTLNPGEGTEVKMTMLKGATVHYEWKTDGGLVNHDTHGDPANGPANAFHSYKKEKQVAGSSGEFQAVFDGKHGWFWRNRGDKPVTITLKTNGVYSSIKRMT</sequence>
<evidence type="ECO:0000313" key="2">
    <source>
        <dbReference type="EMBL" id="SFV11636.1"/>
    </source>
</evidence>
<reference evidence="3" key="1">
    <citation type="submission" date="2016-10" db="EMBL/GenBank/DDBJ databases">
        <authorList>
            <person name="Varghese N."/>
            <person name="Submissions S."/>
        </authorList>
    </citation>
    <scope>NUCLEOTIDE SEQUENCE [LARGE SCALE GENOMIC DNA]</scope>
    <source>
        <strain evidence="3">CGMCC 1.11014</strain>
    </source>
</reference>
<dbReference type="EMBL" id="FPBO01000034">
    <property type="protein sequence ID" value="SFV11636.1"/>
    <property type="molecule type" value="Genomic_DNA"/>
</dbReference>
<gene>
    <name evidence="2" type="ORF">SAMN05216552_103458</name>
</gene>
<evidence type="ECO:0008006" key="4">
    <source>
        <dbReference type="Google" id="ProtNLM"/>
    </source>
</evidence>